<accession>A0A6J5N207</accession>
<sequence length="172" mass="20328">MENKLTHWKKNNDSRYISGEDLQGELNGLKKEMIVVIERFQDSETFDQQKNEKIMKTGFFLKTLDGKTLYKPVILNNTNAKFCRTEFKSEYMEHWVGKPFVLYAKIDSRHGFVARFKKYYPPTISDVEGLKKLDLCQNLDELQKCWINDITPQEKNLPTIEAKKEELKNKLK</sequence>
<evidence type="ECO:0000313" key="1">
    <source>
        <dbReference type="EMBL" id="CAB4152768.1"/>
    </source>
</evidence>
<dbReference type="EMBL" id="LR796584">
    <property type="protein sequence ID" value="CAB4152768.1"/>
    <property type="molecule type" value="Genomic_DNA"/>
</dbReference>
<reference evidence="1" key="1">
    <citation type="submission" date="2020-04" db="EMBL/GenBank/DDBJ databases">
        <authorList>
            <person name="Chiriac C."/>
            <person name="Salcher M."/>
            <person name="Ghai R."/>
            <person name="Kavagutti S V."/>
        </authorList>
    </citation>
    <scope>NUCLEOTIDE SEQUENCE</scope>
</reference>
<protein>
    <submittedName>
        <fullName evidence="1">Uncharacterized protein</fullName>
    </submittedName>
</protein>
<gene>
    <name evidence="1" type="ORF">UFOVP615_29</name>
</gene>
<proteinExistence type="predicted"/>
<organism evidence="1">
    <name type="scientific">uncultured Caudovirales phage</name>
    <dbReference type="NCBI Taxonomy" id="2100421"/>
    <lineage>
        <taxon>Viruses</taxon>
        <taxon>Duplodnaviria</taxon>
        <taxon>Heunggongvirae</taxon>
        <taxon>Uroviricota</taxon>
        <taxon>Caudoviricetes</taxon>
        <taxon>Peduoviridae</taxon>
        <taxon>Maltschvirus</taxon>
        <taxon>Maltschvirus maltsch</taxon>
    </lineage>
</organism>
<name>A0A6J5N207_9CAUD</name>